<feature type="chain" id="PRO_5047303730" evidence="6">
    <location>
        <begin position="24"/>
        <end position="349"/>
    </location>
</feature>
<keyword evidence="1 3" id="KW-0813">Transport</keyword>
<evidence type="ECO:0000256" key="3">
    <source>
        <dbReference type="RuleBase" id="RU003512"/>
    </source>
</evidence>
<evidence type="ECO:0000313" key="8">
    <source>
        <dbReference type="Proteomes" id="UP001595932"/>
    </source>
</evidence>
<feature type="region of interest" description="Disordered" evidence="5">
    <location>
        <begin position="131"/>
        <end position="182"/>
    </location>
</feature>
<dbReference type="InterPro" id="IPR006129">
    <property type="entry name" value="AdhesinB"/>
</dbReference>
<dbReference type="InterPro" id="IPR050492">
    <property type="entry name" value="Bact_metal-bind_prot9"/>
</dbReference>
<evidence type="ECO:0000256" key="1">
    <source>
        <dbReference type="ARBA" id="ARBA00022448"/>
    </source>
</evidence>
<keyword evidence="8" id="KW-1185">Reference proteome</keyword>
<dbReference type="PANTHER" id="PTHR42953">
    <property type="entry name" value="HIGH-AFFINITY ZINC UPTAKE SYSTEM PROTEIN ZNUA-RELATED"/>
    <property type="match status" value="1"/>
</dbReference>
<dbReference type="RefSeq" id="WP_377280165.1">
    <property type="nucleotide sequence ID" value="NZ_JBHSGL010000016.1"/>
</dbReference>
<keyword evidence="2 6" id="KW-0732">Signal</keyword>
<dbReference type="PRINTS" id="PR00691">
    <property type="entry name" value="ADHESINB"/>
</dbReference>
<feature type="coiled-coil region" evidence="4">
    <location>
        <begin position="208"/>
        <end position="235"/>
    </location>
</feature>
<dbReference type="PROSITE" id="PS51257">
    <property type="entry name" value="PROKAR_LIPOPROTEIN"/>
    <property type="match status" value="1"/>
</dbReference>
<dbReference type="PANTHER" id="PTHR42953:SF8">
    <property type="entry name" value="ZINT DOMAIN-CONTAINING PROTEIN"/>
    <property type="match status" value="1"/>
</dbReference>
<sequence length="349" mass="38754">MKRLVTILSLALILLLAACGSSEEPVAENDSADETAEEKIDVYATVYPLVYFTERIGDDRVDVKSVYPPGANEHTFEPTQKDMIDMADADLLFYVGLGLEGFIDSAQQTLKDENLEFVATADAITDEQLEAAAASDAHGHEEDAHGHGEDEEHGHEEDEEHAHEEDEHGHEGHDHGSTDPHVWISPVLSQQLAASVRDSLTEADPEGAEQFEQNYEELVAELEALDESFQNLNSQVERDTFFVSHSAFGYLSAPYGFNQVAVAGLNSQDEPSQRELTEIVDMAREQDIEYIVFEQNVSSNLTEVIQNEVGAEAIEMHNLGVLTQEDIDNNETYFTLMEKNLQALQTVLQ</sequence>
<dbReference type="PRINTS" id="PR00690">
    <property type="entry name" value="ADHESNFAMILY"/>
</dbReference>
<proteinExistence type="inferred from homology"/>
<gene>
    <name evidence="7" type="ORF">ACFO5U_16465</name>
</gene>
<dbReference type="Proteomes" id="UP001595932">
    <property type="component" value="Unassembled WGS sequence"/>
</dbReference>
<organism evidence="7 8">
    <name type="scientific">Planococcus dechangensis</name>
    <dbReference type="NCBI Taxonomy" id="1176255"/>
    <lineage>
        <taxon>Bacteria</taxon>
        <taxon>Bacillati</taxon>
        <taxon>Bacillota</taxon>
        <taxon>Bacilli</taxon>
        <taxon>Bacillales</taxon>
        <taxon>Caryophanaceae</taxon>
        <taxon>Planococcus</taxon>
    </lineage>
</organism>
<comment type="caution">
    <text evidence="7">The sequence shown here is derived from an EMBL/GenBank/DDBJ whole genome shotgun (WGS) entry which is preliminary data.</text>
</comment>
<evidence type="ECO:0000313" key="7">
    <source>
        <dbReference type="EMBL" id="MFC4714434.1"/>
    </source>
</evidence>
<evidence type="ECO:0000256" key="2">
    <source>
        <dbReference type="ARBA" id="ARBA00022729"/>
    </source>
</evidence>
<accession>A0ABV9MG56</accession>
<dbReference type="SUPFAM" id="SSF53807">
    <property type="entry name" value="Helical backbone' metal receptor"/>
    <property type="match status" value="1"/>
</dbReference>
<dbReference type="Gene3D" id="3.40.50.1980">
    <property type="entry name" value="Nitrogenase molybdenum iron protein domain"/>
    <property type="match status" value="3"/>
</dbReference>
<feature type="compositionally biased region" description="Basic and acidic residues" evidence="5">
    <location>
        <begin position="137"/>
        <end position="178"/>
    </location>
</feature>
<protein>
    <submittedName>
        <fullName evidence="7">Metal ABC transporter solute-binding protein, Zn/Mn family</fullName>
    </submittedName>
</protein>
<evidence type="ECO:0000256" key="5">
    <source>
        <dbReference type="SAM" id="MobiDB-lite"/>
    </source>
</evidence>
<dbReference type="Pfam" id="PF01297">
    <property type="entry name" value="ZnuA"/>
    <property type="match status" value="1"/>
</dbReference>
<dbReference type="InterPro" id="IPR006127">
    <property type="entry name" value="ZnuA-like"/>
</dbReference>
<feature type="signal peptide" evidence="6">
    <location>
        <begin position="1"/>
        <end position="23"/>
    </location>
</feature>
<evidence type="ECO:0000256" key="4">
    <source>
        <dbReference type="SAM" id="Coils"/>
    </source>
</evidence>
<keyword evidence="4" id="KW-0175">Coiled coil</keyword>
<name>A0ABV9MG56_9BACL</name>
<dbReference type="EMBL" id="JBHSGL010000016">
    <property type="protein sequence ID" value="MFC4714434.1"/>
    <property type="molecule type" value="Genomic_DNA"/>
</dbReference>
<dbReference type="InterPro" id="IPR006128">
    <property type="entry name" value="Lipoprotein_PsaA-like"/>
</dbReference>
<reference evidence="8" key="1">
    <citation type="journal article" date="2019" name="Int. J. Syst. Evol. Microbiol.">
        <title>The Global Catalogue of Microorganisms (GCM) 10K type strain sequencing project: providing services to taxonomists for standard genome sequencing and annotation.</title>
        <authorList>
            <consortium name="The Broad Institute Genomics Platform"/>
            <consortium name="The Broad Institute Genome Sequencing Center for Infectious Disease"/>
            <person name="Wu L."/>
            <person name="Ma J."/>
        </authorList>
    </citation>
    <scope>NUCLEOTIDE SEQUENCE [LARGE SCALE GENOMIC DNA]</scope>
    <source>
        <strain evidence="8">CGMCC 1.12151</strain>
    </source>
</reference>
<comment type="similarity">
    <text evidence="3">Belongs to the bacterial solute-binding protein 9 family.</text>
</comment>
<evidence type="ECO:0000256" key="6">
    <source>
        <dbReference type="SAM" id="SignalP"/>
    </source>
</evidence>